<dbReference type="Proteomes" id="UP001652660">
    <property type="component" value="Chromosome 2e"/>
</dbReference>
<name>A0A6P6WNX6_COFAR</name>
<dbReference type="OrthoDB" id="1913205at2759"/>
<sequence length="260" mass="29156">MDNSQPLATDSFSYSWLINQKPSLDGLLESLRPSVDLSSETVPMVHHLNKIFKDDQEFDFNVTPGSRSSLALVDADEIFAEGCIKPIFPNRNRTKMQPSLSVPATPLSSVSSRTLSVSSAYQGEYYSSRKWTKSSNKVLQRCFSLLKPFCQGFGWSRKSIRVDDLDRKVLEVQSRSNSQQASPDRRTAYSAANWAAVKQTSNTLDACRRLQNSETKILSNSPQASPPRSPSHYTDSRLDIESSIHEAILHCKRSFANQET</sequence>
<proteinExistence type="predicted"/>
<feature type="region of interest" description="Disordered" evidence="1">
    <location>
        <begin position="215"/>
        <end position="235"/>
    </location>
</feature>
<dbReference type="PANTHER" id="PTHR34576">
    <property type="entry name" value="MEMBRANE-ASSOCIATED KINASE REGULATOR 6-RELATED"/>
    <property type="match status" value="1"/>
</dbReference>
<dbReference type="GeneID" id="113733251"/>
<dbReference type="AlphaFoldDB" id="A0A6P6WNX6"/>
<dbReference type="RefSeq" id="XP_027115317.1">
    <property type="nucleotide sequence ID" value="XM_027259516.2"/>
</dbReference>
<dbReference type="GO" id="GO:0016301">
    <property type="term" value="F:kinase activity"/>
    <property type="evidence" value="ECO:0007669"/>
    <property type="project" value="UniProtKB-KW"/>
</dbReference>
<reference evidence="2" key="1">
    <citation type="journal article" date="2025" name="Foods">
        <title>Unveiling the Microbial Signatures of Arabica Coffee Cherries: Insights into Ripeness Specific Diversity, Functional Traits, and Implications for Quality and Safety.</title>
        <authorList>
            <consortium name="RefSeq"/>
            <person name="Tenea G.N."/>
            <person name="Cifuentes V."/>
            <person name="Reyes P."/>
            <person name="Cevallos-Vallejos M."/>
        </authorList>
    </citation>
    <scope>NUCLEOTIDE SEQUENCE [LARGE SCALE GENOMIC DNA]</scope>
</reference>
<organism evidence="2 3">
    <name type="scientific">Coffea arabica</name>
    <name type="common">Arabian coffee</name>
    <dbReference type="NCBI Taxonomy" id="13443"/>
    <lineage>
        <taxon>Eukaryota</taxon>
        <taxon>Viridiplantae</taxon>
        <taxon>Streptophyta</taxon>
        <taxon>Embryophyta</taxon>
        <taxon>Tracheophyta</taxon>
        <taxon>Spermatophyta</taxon>
        <taxon>Magnoliopsida</taxon>
        <taxon>eudicotyledons</taxon>
        <taxon>Gunneridae</taxon>
        <taxon>Pentapetalae</taxon>
        <taxon>asterids</taxon>
        <taxon>lamiids</taxon>
        <taxon>Gentianales</taxon>
        <taxon>Rubiaceae</taxon>
        <taxon>Ixoroideae</taxon>
        <taxon>Gardenieae complex</taxon>
        <taxon>Bertiereae - Coffeeae clade</taxon>
        <taxon>Coffeeae</taxon>
        <taxon>Coffea</taxon>
    </lineage>
</organism>
<protein>
    <submittedName>
        <fullName evidence="3">Probable membrane-associated kinase regulator 6</fullName>
    </submittedName>
</protein>
<keyword evidence="3" id="KW-0418">Kinase</keyword>
<keyword evidence="3" id="KW-0808">Transferase</keyword>
<evidence type="ECO:0000256" key="1">
    <source>
        <dbReference type="SAM" id="MobiDB-lite"/>
    </source>
</evidence>
<dbReference type="InterPro" id="IPR044699">
    <property type="entry name" value="MAKR6"/>
</dbReference>
<reference evidence="3" key="2">
    <citation type="submission" date="2025-08" db="UniProtKB">
        <authorList>
            <consortium name="RefSeq"/>
        </authorList>
    </citation>
    <scope>IDENTIFICATION</scope>
    <source>
        <tissue evidence="3">Leaves</tissue>
    </source>
</reference>
<accession>A0A6P6WNX6</accession>
<keyword evidence="2" id="KW-1185">Reference proteome</keyword>
<dbReference type="PANTHER" id="PTHR34576:SF15">
    <property type="entry name" value="MEMBRANE-ASSOCIATED KINASE REGULATOR 6-RELATED"/>
    <property type="match status" value="1"/>
</dbReference>
<evidence type="ECO:0000313" key="2">
    <source>
        <dbReference type="Proteomes" id="UP001652660"/>
    </source>
</evidence>
<evidence type="ECO:0000313" key="3">
    <source>
        <dbReference type="RefSeq" id="XP_027115317.1"/>
    </source>
</evidence>
<gene>
    <name evidence="3" type="primary">LOC113733251</name>
</gene>